<keyword evidence="1" id="KW-0732">Signal</keyword>
<sequence length="200" mass="21515">MSLKRHAAALCGILCGTTMLVAPAASAQTPGATWIEYSPTFKVQEEGCGKVSDLTFQLTCSKSGASHDRAERRYADYTGGSHKFEGTFKITSQSGSRISLKQTFHGTQGPYFLLAVEKGGRLYSVENQKTIATGATVGTPVTVDTVQTVGKTLQVYINGSLQYTEASPGGTFYDKIGSYRTASGNGPLTVQWSNLHFWHQ</sequence>
<reference evidence="2 3" key="1">
    <citation type="submission" date="2018-08" db="EMBL/GenBank/DDBJ databases">
        <title>Genomic Encyclopedia of Archaeal and Bacterial Type Strains, Phase II (KMG-II): from individual species to whole genera.</title>
        <authorList>
            <person name="Goeker M."/>
        </authorList>
    </citation>
    <scope>NUCLEOTIDE SEQUENCE [LARGE SCALE GENOMIC DNA]</scope>
    <source>
        <strain evidence="2 3">DSM 45791</strain>
    </source>
</reference>
<feature type="signal peptide" evidence="1">
    <location>
        <begin position="1"/>
        <end position="27"/>
    </location>
</feature>
<organism evidence="2 3">
    <name type="scientific">Kutzneria buriramensis</name>
    <dbReference type="NCBI Taxonomy" id="1045776"/>
    <lineage>
        <taxon>Bacteria</taxon>
        <taxon>Bacillati</taxon>
        <taxon>Actinomycetota</taxon>
        <taxon>Actinomycetes</taxon>
        <taxon>Pseudonocardiales</taxon>
        <taxon>Pseudonocardiaceae</taxon>
        <taxon>Kutzneria</taxon>
    </lineage>
</organism>
<evidence type="ECO:0000313" key="3">
    <source>
        <dbReference type="Proteomes" id="UP000256269"/>
    </source>
</evidence>
<dbReference type="InterPro" id="IPR013320">
    <property type="entry name" value="ConA-like_dom_sf"/>
</dbReference>
<evidence type="ECO:0000313" key="2">
    <source>
        <dbReference type="EMBL" id="REH39286.1"/>
    </source>
</evidence>
<dbReference type="EMBL" id="QUNO01000013">
    <property type="protein sequence ID" value="REH39286.1"/>
    <property type="molecule type" value="Genomic_DNA"/>
</dbReference>
<proteinExistence type="predicted"/>
<dbReference type="Proteomes" id="UP000256269">
    <property type="component" value="Unassembled WGS sequence"/>
</dbReference>
<feature type="chain" id="PRO_5017710041" evidence="1">
    <location>
        <begin position="28"/>
        <end position="200"/>
    </location>
</feature>
<dbReference type="AlphaFoldDB" id="A0A3E0H8X8"/>
<dbReference type="Gene3D" id="2.60.120.200">
    <property type="match status" value="1"/>
</dbReference>
<comment type="caution">
    <text evidence="2">The sequence shown here is derived from an EMBL/GenBank/DDBJ whole genome shotgun (WGS) entry which is preliminary data.</text>
</comment>
<dbReference type="RefSeq" id="WP_379801624.1">
    <property type="nucleotide sequence ID" value="NZ_CP144375.1"/>
</dbReference>
<gene>
    <name evidence="2" type="ORF">BCF44_113141</name>
</gene>
<name>A0A3E0H8X8_9PSEU</name>
<protein>
    <submittedName>
        <fullName evidence="2">Uncharacterized protein</fullName>
    </submittedName>
</protein>
<keyword evidence="3" id="KW-1185">Reference proteome</keyword>
<evidence type="ECO:0000256" key="1">
    <source>
        <dbReference type="SAM" id="SignalP"/>
    </source>
</evidence>
<accession>A0A3E0H8X8</accession>
<dbReference type="SUPFAM" id="SSF49899">
    <property type="entry name" value="Concanavalin A-like lectins/glucanases"/>
    <property type="match status" value="1"/>
</dbReference>